<dbReference type="SMART" id="SM00864">
    <property type="entry name" value="Tubulin"/>
    <property type="match status" value="1"/>
</dbReference>
<keyword evidence="2" id="KW-0342">GTP-binding</keyword>
<dbReference type="InterPro" id="IPR045061">
    <property type="entry name" value="FtsZ/CetZ"/>
</dbReference>
<gene>
    <name evidence="4" type="ORF">B1B_10019</name>
</gene>
<evidence type="ECO:0000313" key="4">
    <source>
        <dbReference type="EMBL" id="EQD53811.1"/>
    </source>
</evidence>
<dbReference type="PANTHER" id="PTHR30314:SF3">
    <property type="entry name" value="MITOCHONDRIAL DIVISION PROTEIN FSZA"/>
    <property type="match status" value="1"/>
</dbReference>
<keyword evidence="4" id="KW-0131">Cell cycle</keyword>
<feature type="domain" description="Tubulin/FtsZ GTPase" evidence="3">
    <location>
        <begin position="42"/>
        <end position="222"/>
    </location>
</feature>
<dbReference type="EMBL" id="AUZY01006606">
    <property type="protein sequence ID" value="EQD53811.1"/>
    <property type="molecule type" value="Genomic_DNA"/>
</dbReference>
<dbReference type="GO" id="GO:0032153">
    <property type="term" value="C:cell division site"/>
    <property type="evidence" value="ECO:0007669"/>
    <property type="project" value="TreeGrafter"/>
</dbReference>
<reference evidence="4" key="1">
    <citation type="submission" date="2013-08" db="EMBL/GenBank/DDBJ databases">
        <authorList>
            <person name="Mendez C."/>
            <person name="Richter M."/>
            <person name="Ferrer M."/>
            <person name="Sanchez J."/>
        </authorList>
    </citation>
    <scope>NUCLEOTIDE SEQUENCE</scope>
</reference>
<name>T0ZZT0_9ZZZZ</name>
<dbReference type="PANTHER" id="PTHR30314">
    <property type="entry name" value="CELL DIVISION PROTEIN FTSZ-RELATED"/>
    <property type="match status" value="1"/>
</dbReference>
<dbReference type="Pfam" id="PF00091">
    <property type="entry name" value="Tubulin"/>
    <property type="match status" value="1"/>
</dbReference>
<dbReference type="CDD" id="cd02201">
    <property type="entry name" value="FtsZ_type1"/>
    <property type="match status" value="1"/>
</dbReference>
<comment type="caution">
    <text evidence="4">The sequence shown here is derived from an EMBL/GenBank/DDBJ whole genome shotgun (WGS) entry which is preliminary data.</text>
</comment>
<dbReference type="GO" id="GO:0005525">
    <property type="term" value="F:GTP binding"/>
    <property type="evidence" value="ECO:0007669"/>
    <property type="project" value="UniProtKB-KW"/>
</dbReference>
<dbReference type="InterPro" id="IPR003008">
    <property type="entry name" value="Tubulin_FtsZ_GTPase"/>
</dbReference>
<protein>
    <submittedName>
        <fullName evidence="4">Cell division protein FtsZ</fullName>
    </submittedName>
</protein>
<feature type="non-terminal residue" evidence="4">
    <location>
        <position position="223"/>
    </location>
</feature>
<organism evidence="4">
    <name type="scientific">mine drainage metagenome</name>
    <dbReference type="NCBI Taxonomy" id="410659"/>
    <lineage>
        <taxon>unclassified sequences</taxon>
        <taxon>metagenomes</taxon>
        <taxon>ecological metagenomes</taxon>
    </lineage>
</organism>
<dbReference type="GO" id="GO:0003924">
    <property type="term" value="F:GTPase activity"/>
    <property type="evidence" value="ECO:0007669"/>
    <property type="project" value="InterPro"/>
</dbReference>
<dbReference type="InterPro" id="IPR036525">
    <property type="entry name" value="Tubulin/FtsZ_GTPase_sf"/>
</dbReference>
<evidence type="ECO:0000256" key="1">
    <source>
        <dbReference type="ARBA" id="ARBA00022741"/>
    </source>
</evidence>
<proteinExistence type="predicted"/>
<evidence type="ECO:0000256" key="2">
    <source>
        <dbReference type="ARBA" id="ARBA00023134"/>
    </source>
</evidence>
<dbReference type="PRINTS" id="PR00423">
    <property type="entry name" value="CELLDVISFTSZ"/>
</dbReference>
<dbReference type="AlphaFoldDB" id="T0ZZT0"/>
<dbReference type="GO" id="GO:0005737">
    <property type="term" value="C:cytoplasm"/>
    <property type="evidence" value="ECO:0007669"/>
    <property type="project" value="TreeGrafter"/>
</dbReference>
<reference evidence="4" key="2">
    <citation type="journal article" date="2014" name="ISME J.">
        <title>Microbial stratification in low pH oxic and suboxic macroscopic growths along an acid mine drainage.</title>
        <authorList>
            <person name="Mendez-Garcia C."/>
            <person name="Mesa V."/>
            <person name="Sprenger R.R."/>
            <person name="Richter M."/>
            <person name="Diez M.S."/>
            <person name="Solano J."/>
            <person name="Bargiela R."/>
            <person name="Golyshina O.V."/>
            <person name="Manteca A."/>
            <person name="Ramos J.L."/>
            <person name="Gallego J.R."/>
            <person name="Llorente I."/>
            <person name="Martins Dos Santos V.A."/>
            <person name="Jensen O.N."/>
            <person name="Pelaez A.I."/>
            <person name="Sanchez J."/>
            <person name="Ferrer M."/>
        </authorList>
    </citation>
    <scope>NUCLEOTIDE SEQUENCE</scope>
</reference>
<keyword evidence="1" id="KW-0547">Nucleotide-binding</keyword>
<dbReference type="Gene3D" id="3.40.50.1440">
    <property type="entry name" value="Tubulin/FtsZ, GTPase domain"/>
    <property type="match status" value="1"/>
</dbReference>
<dbReference type="GO" id="GO:0051301">
    <property type="term" value="P:cell division"/>
    <property type="evidence" value="ECO:0007669"/>
    <property type="project" value="UniProtKB-KW"/>
</dbReference>
<sequence>MRLLAQEIIARLPPEATGRARPIAASSDDAELEAVLATLKTNIKVVGCGGGGSNTINRISEEGLSGAEMVACNTDAQHLLTVHANRKILLGRRLTRGLGAGALPEIGEKAAKEAEEELREVLKNSDMVFITLGLGGGTGTGSAPVVAEAAREANPGGPLTIAVCTLPFTSEGAVRQENALRGLERLTAAVDTVITIPNDRLLELVPRLPIQTAFKVADSVLAR</sequence>
<dbReference type="InterPro" id="IPR000158">
    <property type="entry name" value="Cell_div_FtsZ"/>
</dbReference>
<dbReference type="PROSITE" id="PS01134">
    <property type="entry name" value="FTSZ_1"/>
    <property type="match status" value="1"/>
</dbReference>
<keyword evidence="4" id="KW-0132">Cell division</keyword>
<dbReference type="InterPro" id="IPR020805">
    <property type="entry name" value="Cell_div_FtsZ_CS"/>
</dbReference>
<dbReference type="SUPFAM" id="SSF52490">
    <property type="entry name" value="Tubulin nucleotide-binding domain-like"/>
    <property type="match status" value="1"/>
</dbReference>
<accession>T0ZZT0</accession>
<evidence type="ECO:0000259" key="3">
    <source>
        <dbReference type="SMART" id="SM00864"/>
    </source>
</evidence>